<feature type="signal peptide" evidence="12">
    <location>
        <begin position="1"/>
        <end position="21"/>
    </location>
</feature>
<evidence type="ECO:0000256" key="1">
    <source>
        <dbReference type="ARBA" id="ARBA00000098"/>
    </source>
</evidence>
<dbReference type="GO" id="GO:0008270">
    <property type="term" value="F:zinc ion binding"/>
    <property type="evidence" value="ECO:0007669"/>
    <property type="project" value="InterPro"/>
</dbReference>
<dbReference type="EC" id="3.4.11.2" evidence="4"/>
<evidence type="ECO:0000256" key="5">
    <source>
        <dbReference type="ARBA" id="ARBA00015611"/>
    </source>
</evidence>
<evidence type="ECO:0000259" key="13">
    <source>
        <dbReference type="Pfam" id="PF01433"/>
    </source>
</evidence>
<dbReference type="CDD" id="cd09603">
    <property type="entry name" value="M1_APN_like"/>
    <property type="match status" value="1"/>
</dbReference>
<keyword evidence="11" id="KW-0482">Metalloprotease</keyword>
<evidence type="ECO:0000256" key="6">
    <source>
        <dbReference type="ARBA" id="ARBA00022438"/>
    </source>
</evidence>
<evidence type="ECO:0000256" key="10">
    <source>
        <dbReference type="ARBA" id="ARBA00022833"/>
    </source>
</evidence>
<feature type="domain" description="Peptidase M1 membrane alanine aminopeptidase" evidence="13">
    <location>
        <begin position="328"/>
        <end position="475"/>
    </location>
</feature>
<dbReference type="PRINTS" id="PR00756">
    <property type="entry name" value="ALADIPTASE"/>
</dbReference>
<comment type="caution">
    <text evidence="14">The sequence shown here is derived from an EMBL/GenBank/DDBJ whole genome shotgun (WGS) entry which is preliminary data.</text>
</comment>
<evidence type="ECO:0000256" key="9">
    <source>
        <dbReference type="ARBA" id="ARBA00022801"/>
    </source>
</evidence>
<dbReference type="GO" id="GO:0005615">
    <property type="term" value="C:extracellular space"/>
    <property type="evidence" value="ECO:0007669"/>
    <property type="project" value="TreeGrafter"/>
</dbReference>
<dbReference type="Proteomes" id="UP000239872">
    <property type="component" value="Unassembled WGS sequence"/>
</dbReference>
<evidence type="ECO:0000256" key="11">
    <source>
        <dbReference type="ARBA" id="ARBA00023049"/>
    </source>
</evidence>
<evidence type="ECO:0000256" key="8">
    <source>
        <dbReference type="ARBA" id="ARBA00022723"/>
    </source>
</evidence>
<dbReference type="GO" id="GO:0006508">
    <property type="term" value="P:proteolysis"/>
    <property type="evidence" value="ECO:0007669"/>
    <property type="project" value="UniProtKB-KW"/>
</dbReference>
<dbReference type="Gene3D" id="1.10.390.10">
    <property type="entry name" value="Neutral Protease Domain 2"/>
    <property type="match status" value="1"/>
</dbReference>
<evidence type="ECO:0000313" key="14">
    <source>
        <dbReference type="EMBL" id="PQJ10630.1"/>
    </source>
</evidence>
<sequence length="655" mass="73079">MKSTINALGVLLLLVCNHALGQACKSEFKCHSVENKRAAKTTVADLAEDKYDIRHVKFDLSVSNTSTHLEGSVSTTAKVTGSSFNTYVFELIPDFTIDSVVISGISLPFTTAGVVRTVTLPATLPVGSVFTAQVYYIGTPPNSALYYDSGINCIADPTWGNMVTFTHGESYYANQWWPCKQSLRDKIDSVDMWLTIPDTLKAGSNGLLKAVTPIDATHNRYEWKERYPIDYYLISFSVANYMDYSYYMHFTGSPDSMLVQNYIYNNPAVLTAYKDVIDSTGMMIDYFSTLFGRYPFWKEKYGHCLAPEGGGMEHQTMTTLGFFDTWLTSHELSHQWFGDNVTCGSWADICVNEGFASYCADLFADHFWSHATALSNIKYSENYVSNLPGGFLFVDDTTDQARIFDGRLSYSKGEALAHMLRFLINDDAVYFQILQNYQSQFRGGNATIEDLKNVTIAATGLTVNSMNLDTFFNQWAYLEGYPKYVLRWHQIGTDVWIRLDQTTSVPASVPLFRTPIEVKLHAATGDTVVRFFNDLPIQIYHTTWDRTVISPSLDPNAGLIYKLLGTIHDVTLGVNNAVVESAIKISPNPATTEWTISNVARDSKLILTDMSGRRLWQGVGDNNATAVPATHLAAGMYMLQVKSDAGSASYKLIKE</sequence>
<keyword evidence="7" id="KW-0645">Protease</keyword>
<keyword evidence="10" id="KW-0862">Zinc</keyword>
<accession>A0A2S7SUP1</accession>
<dbReference type="AlphaFoldDB" id="A0A2S7SUP1"/>
<organism evidence="14 15">
    <name type="scientific">Flavipsychrobacter stenotrophus</name>
    <dbReference type="NCBI Taxonomy" id="2077091"/>
    <lineage>
        <taxon>Bacteria</taxon>
        <taxon>Pseudomonadati</taxon>
        <taxon>Bacteroidota</taxon>
        <taxon>Chitinophagia</taxon>
        <taxon>Chitinophagales</taxon>
        <taxon>Chitinophagaceae</taxon>
        <taxon>Flavipsychrobacter</taxon>
    </lineage>
</organism>
<keyword evidence="6" id="KW-0031">Aminopeptidase</keyword>
<dbReference type="InterPro" id="IPR042097">
    <property type="entry name" value="Aminopeptidase_N-like_N_sf"/>
</dbReference>
<dbReference type="GO" id="GO:0016285">
    <property type="term" value="F:alanyl aminopeptidase activity"/>
    <property type="evidence" value="ECO:0007669"/>
    <property type="project" value="UniProtKB-EC"/>
</dbReference>
<proteinExistence type="inferred from homology"/>
<dbReference type="Pfam" id="PF01433">
    <property type="entry name" value="Peptidase_M1"/>
    <property type="match status" value="1"/>
</dbReference>
<keyword evidence="9" id="KW-0378">Hydrolase</keyword>
<dbReference type="InterPro" id="IPR027268">
    <property type="entry name" value="Peptidase_M4/M1_CTD_sf"/>
</dbReference>
<dbReference type="GO" id="GO:0043171">
    <property type="term" value="P:peptide catabolic process"/>
    <property type="evidence" value="ECO:0007669"/>
    <property type="project" value="TreeGrafter"/>
</dbReference>
<dbReference type="InterPro" id="IPR050344">
    <property type="entry name" value="Peptidase_M1_aminopeptidases"/>
</dbReference>
<dbReference type="GO" id="GO:0042277">
    <property type="term" value="F:peptide binding"/>
    <property type="evidence" value="ECO:0007669"/>
    <property type="project" value="TreeGrafter"/>
</dbReference>
<reference evidence="14 15" key="1">
    <citation type="submission" date="2018-01" db="EMBL/GenBank/DDBJ databases">
        <title>A novel member of the phylum Bacteroidetes isolated from glacier ice.</title>
        <authorList>
            <person name="Liu Q."/>
            <person name="Xin Y.-H."/>
        </authorList>
    </citation>
    <scope>NUCLEOTIDE SEQUENCE [LARGE SCALE GENOMIC DNA]</scope>
    <source>
        <strain evidence="14 15">RB1R16</strain>
    </source>
</reference>
<dbReference type="OrthoDB" id="100605at2"/>
<dbReference type="PANTHER" id="PTHR11533:SF174">
    <property type="entry name" value="PUROMYCIN-SENSITIVE AMINOPEPTIDASE-RELATED"/>
    <property type="match status" value="1"/>
</dbReference>
<dbReference type="SUPFAM" id="SSF55486">
    <property type="entry name" value="Metalloproteases ('zincins'), catalytic domain"/>
    <property type="match status" value="1"/>
</dbReference>
<evidence type="ECO:0000313" key="15">
    <source>
        <dbReference type="Proteomes" id="UP000239872"/>
    </source>
</evidence>
<evidence type="ECO:0000256" key="12">
    <source>
        <dbReference type="SAM" id="SignalP"/>
    </source>
</evidence>
<comment type="catalytic activity">
    <reaction evidence="1">
        <text>Release of an N-terminal amino acid, Xaa-|-Yaa- from a peptide, amide or arylamide. Xaa is preferably Ala, but may be most amino acids including Pro (slow action). When a terminal hydrophobic residue is followed by a prolyl residue, the two may be released as an intact Xaa-Pro dipeptide.</text>
        <dbReference type="EC" id="3.4.11.2"/>
    </reaction>
</comment>
<dbReference type="InterPro" id="IPR026444">
    <property type="entry name" value="Secre_tail"/>
</dbReference>
<dbReference type="EMBL" id="PPSL01000003">
    <property type="protein sequence ID" value="PQJ10630.1"/>
    <property type="molecule type" value="Genomic_DNA"/>
</dbReference>
<evidence type="ECO:0000256" key="2">
    <source>
        <dbReference type="ARBA" id="ARBA00001947"/>
    </source>
</evidence>
<feature type="chain" id="PRO_5015536164" description="Aminopeptidase N" evidence="12">
    <location>
        <begin position="22"/>
        <end position="655"/>
    </location>
</feature>
<dbReference type="GO" id="GO:0070006">
    <property type="term" value="F:metalloaminopeptidase activity"/>
    <property type="evidence" value="ECO:0007669"/>
    <property type="project" value="TreeGrafter"/>
</dbReference>
<keyword evidence="8" id="KW-0479">Metal-binding</keyword>
<protein>
    <recommendedName>
        <fullName evidence="5">Aminopeptidase N</fullName>
        <ecNumber evidence="4">3.4.11.2</ecNumber>
    </recommendedName>
</protein>
<dbReference type="Gene3D" id="2.60.40.1730">
    <property type="entry name" value="tricorn interacting facor f3 domain"/>
    <property type="match status" value="1"/>
</dbReference>
<evidence type="ECO:0000256" key="3">
    <source>
        <dbReference type="ARBA" id="ARBA00010136"/>
    </source>
</evidence>
<dbReference type="GO" id="GO:0016020">
    <property type="term" value="C:membrane"/>
    <property type="evidence" value="ECO:0007669"/>
    <property type="project" value="TreeGrafter"/>
</dbReference>
<comment type="cofactor">
    <cofactor evidence="2">
        <name>Zn(2+)</name>
        <dbReference type="ChEBI" id="CHEBI:29105"/>
    </cofactor>
</comment>
<dbReference type="SUPFAM" id="SSF63737">
    <property type="entry name" value="Leukotriene A4 hydrolase N-terminal domain"/>
    <property type="match status" value="1"/>
</dbReference>
<dbReference type="NCBIfam" id="TIGR04183">
    <property type="entry name" value="Por_Secre_tail"/>
    <property type="match status" value="1"/>
</dbReference>
<dbReference type="PANTHER" id="PTHR11533">
    <property type="entry name" value="PROTEASE M1 ZINC METALLOPROTEASE"/>
    <property type="match status" value="1"/>
</dbReference>
<keyword evidence="12" id="KW-0732">Signal</keyword>
<keyword evidence="15" id="KW-1185">Reference proteome</keyword>
<comment type="similarity">
    <text evidence="3">Belongs to the peptidase M1 family.</text>
</comment>
<dbReference type="PROSITE" id="PS51257">
    <property type="entry name" value="PROKAR_LIPOPROTEIN"/>
    <property type="match status" value="1"/>
</dbReference>
<evidence type="ECO:0000256" key="4">
    <source>
        <dbReference type="ARBA" id="ARBA00012564"/>
    </source>
</evidence>
<dbReference type="RefSeq" id="WP_105039358.1">
    <property type="nucleotide sequence ID" value="NZ_PPSL01000003.1"/>
</dbReference>
<gene>
    <name evidence="14" type="ORF">CJD36_011700</name>
</gene>
<dbReference type="InterPro" id="IPR001930">
    <property type="entry name" value="Peptidase_M1"/>
</dbReference>
<name>A0A2S7SUP1_9BACT</name>
<dbReference type="InterPro" id="IPR014782">
    <property type="entry name" value="Peptidase_M1_dom"/>
</dbReference>
<dbReference type="GO" id="GO:0005737">
    <property type="term" value="C:cytoplasm"/>
    <property type="evidence" value="ECO:0007669"/>
    <property type="project" value="TreeGrafter"/>
</dbReference>
<evidence type="ECO:0000256" key="7">
    <source>
        <dbReference type="ARBA" id="ARBA00022670"/>
    </source>
</evidence>